<feature type="compositionally biased region" description="Acidic residues" evidence="7">
    <location>
        <begin position="418"/>
        <end position="432"/>
    </location>
</feature>
<dbReference type="InterPro" id="IPR022398">
    <property type="entry name" value="Peptidase_S8_His-AS"/>
</dbReference>
<dbReference type="AlphaFoldDB" id="A0A345C2D0"/>
<dbReference type="InterPro" id="IPR000209">
    <property type="entry name" value="Peptidase_S8/S53_dom"/>
</dbReference>
<dbReference type="CDD" id="cd07487">
    <property type="entry name" value="Peptidases_S8_1"/>
    <property type="match status" value="1"/>
</dbReference>
<dbReference type="InterPro" id="IPR036852">
    <property type="entry name" value="Peptidase_S8/S53_dom_sf"/>
</dbReference>
<dbReference type="EMBL" id="CP031092">
    <property type="protein sequence ID" value="AXF57361.1"/>
    <property type="molecule type" value="Genomic_DNA"/>
</dbReference>
<dbReference type="InterPro" id="IPR015500">
    <property type="entry name" value="Peptidase_S8_subtilisin-rel"/>
</dbReference>
<feature type="domain" description="Peptidase S8/S53" evidence="8">
    <location>
        <begin position="128"/>
        <end position="408"/>
    </location>
</feature>
<name>A0A345C2D0_9BACI</name>
<evidence type="ECO:0000256" key="2">
    <source>
        <dbReference type="ARBA" id="ARBA00022670"/>
    </source>
</evidence>
<keyword evidence="3 6" id="KW-0378">Hydrolase</keyword>
<protein>
    <submittedName>
        <fullName evidence="9">Peptidase S8</fullName>
    </submittedName>
</protein>
<keyword evidence="2 6" id="KW-0645">Protease</keyword>
<evidence type="ECO:0000313" key="9">
    <source>
        <dbReference type="EMBL" id="AXF57361.1"/>
    </source>
</evidence>
<comment type="similarity">
    <text evidence="1 6">Belongs to the peptidase S8 family.</text>
</comment>
<dbReference type="Pfam" id="PF00082">
    <property type="entry name" value="Peptidase_S8"/>
    <property type="match status" value="1"/>
</dbReference>
<dbReference type="KEGG" id="rue:DT065_16085"/>
<dbReference type="GO" id="GO:0006508">
    <property type="term" value="P:proteolysis"/>
    <property type="evidence" value="ECO:0007669"/>
    <property type="project" value="UniProtKB-KW"/>
</dbReference>
<dbReference type="PROSITE" id="PS51892">
    <property type="entry name" value="SUBTILASE"/>
    <property type="match status" value="1"/>
</dbReference>
<dbReference type="OrthoDB" id="9798386at2"/>
<feature type="region of interest" description="Disordered" evidence="7">
    <location>
        <begin position="397"/>
        <end position="440"/>
    </location>
</feature>
<dbReference type="PANTHER" id="PTHR43806:SF65">
    <property type="entry name" value="SERINE PROTEASE APRX"/>
    <property type="match status" value="1"/>
</dbReference>
<keyword evidence="10" id="KW-1185">Reference proteome</keyword>
<feature type="active site" description="Charge relay system" evidence="5 6">
    <location>
        <position position="364"/>
    </location>
</feature>
<dbReference type="PRINTS" id="PR00723">
    <property type="entry name" value="SUBTILISIN"/>
</dbReference>
<dbReference type="PROSITE" id="PS00138">
    <property type="entry name" value="SUBTILASE_SER"/>
    <property type="match status" value="1"/>
</dbReference>
<dbReference type="Proteomes" id="UP000252100">
    <property type="component" value="Chromosome"/>
</dbReference>
<evidence type="ECO:0000256" key="4">
    <source>
        <dbReference type="ARBA" id="ARBA00022825"/>
    </source>
</evidence>
<feature type="active site" description="Charge relay system" evidence="5 6">
    <location>
        <position position="172"/>
    </location>
</feature>
<sequence>MFNYSARNVAGLSLIDGHLREELNGAVAASSKLFPVMVQFKAGCLTSGVQHLESITNNHAHCQVNRSFPRFSLQGGNLTAVALEDLCYNCSDVKKVYLDRTFSVCLDTATETTRANVLQEERDETGKGEGVTVAILDTGVHPSPDLMESEERITGFQDFINGREEPYDDNGHGTHCAGCAAGNGHQSDGEYKAPAPKANIVGVKVLDRMGAGSLSNIIAGVDWCIENQEAYDIRILSLSLGSPAMDPEDDDPVVQAVDQAWDEGMVVCVAAGNEGPNEGTIASPGISQKVITVGALDEQGTPDRSDVDVADFSSRGPTIDGHTKPDLLAPGVDITAIRAPDAFLDQMERAKHINDDYISMSGTSMATPICAGVCAQLLELNSEWTPDEVKERLREGAEDLGLESNTQGEGLLDAVASDNDDDDDASDNEDDAKDNGDDTQ</sequence>
<evidence type="ECO:0000256" key="7">
    <source>
        <dbReference type="SAM" id="MobiDB-lite"/>
    </source>
</evidence>
<dbReference type="Gene3D" id="3.40.50.200">
    <property type="entry name" value="Peptidase S8/S53 domain"/>
    <property type="match status" value="1"/>
</dbReference>
<feature type="active site" description="Charge relay system" evidence="5 6">
    <location>
        <position position="137"/>
    </location>
</feature>
<reference evidence="9 10" key="1">
    <citation type="journal article" date="2018" name="J. Microbiol.">
        <title>Salicibibacter kimchii gen. nov., sp. nov., a moderately halophilic and alkalitolerant bacterium in the family Bacillaceae, isolated from kimchi.</title>
        <authorList>
            <person name="Jang J.Y."/>
            <person name="Oh Y.J."/>
            <person name="Lim S.K."/>
            <person name="Park H.K."/>
            <person name="Lee C."/>
            <person name="Kim J.Y."/>
            <person name="Lee M.A."/>
            <person name="Choi H.J."/>
        </authorList>
    </citation>
    <scope>NUCLEOTIDE SEQUENCE [LARGE SCALE GENOMIC DNA]</scope>
    <source>
        <strain evidence="9 10">NKC1-1</strain>
    </source>
</reference>
<proteinExistence type="inferred from homology"/>
<gene>
    <name evidence="9" type="ORF">DT065_16085</name>
</gene>
<dbReference type="SUPFAM" id="SSF52743">
    <property type="entry name" value="Subtilisin-like"/>
    <property type="match status" value="1"/>
</dbReference>
<organism evidence="9 10">
    <name type="scientific">Salicibibacter kimchii</name>
    <dbReference type="NCBI Taxonomy" id="2099786"/>
    <lineage>
        <taxon>Bacteria</taxon>
        <taxon>Bacillati</taxon>
        <taxon>Bacillota</taxon>
        <taxon>Bacilli</taxon>
        <taxon>Bacillales</taxon>
        <taxon>Bacillaceae</taxon>
        <taxon>Salicibibacter</taxon>
    </lineage>
</organism>
<dbReference type="RefSeq" id="WP_114375106.1">
    <property type="nucleotide sequence ID" value="NZ_CP031092.1"/>
</dbReference>
<dbReference type="GO" id="GO:0004252">
    <property type="term" value="F:serine-type endopeptidase activity"/>
    <property type="evidence" value="ECO:0007669"/>
    <property type="project" value="UniProtKB-UniRule"/>
</dbReference>
<dbReference type="InterPro" id="IPR023828">
    <property type="entry name" value="Peptidase_S8_Ser-AS"/>
</dbReference>
<evidence type="ECO:0000256" key="1">
    <source>
        <dbReference type="ARBA" id="ARBA00011073"/>
    </source>
</evidence>
<dbReference type="PANTHER" id="PTHR43806">
    <property type="entry name" value="PEPTIDASE S8"/>
    <property type="match status" value="1"/>
</dbReference>
<evidence type="ECO:0000256" key="6">
    <source>
        <dbReference type="PROSITE-ProRule" id="PRU01240"/>
    </source>
</evidence>
<accession>A0A345C2D0</accession>
<evidence type="ECO:0000259" key="8">
    <source>
        <dbReference type="Pfam" id="PF00082"/>
    </source>
</evidence>
<evidence type="ECO:0000313" key="10">
    <source>
        <dbReference type="Proteomes" id="UP000252100"/>
    </source>
</evidence>
<keyword evidence="4 6" id="KW-0720">Serine protease</keyword>
<dbReference type="InterPro" id="IPR050131">
    <property type="entry name" value="Peptidase_S8_subtilisin-like"/>
</dbReference>
<evidence type="ECO:0000256" key="5">
    <source>
        <dbReference type="PIRSR" id="PIRSR615500-1"/>
    </source>
</evidence>
<evidence type="ECO:0000256" key="3">
    <source>
        <dbReference type="ARBA" id="ARBA00022801"/>
    </source>
</evidence>
<dbReference type="PROSITE" id="PS00137">
    <property type="entry name" value="SUBTILASE_HIS"/>
    <property type="match status" value="1"/>
</dbReference>